<reference evidence="4 5" key="1">
    <citation type="journal article" date="2015" name="Microbiome">
        <title>Genomic resolution of linkages in carbon, nitrogen, and sulfur cycling among widespread estuary sediment bacteria.</title>
        <authorList>
            <person name="Baker B.J."/>
            <person name="Lazar C.S."/>
            <person name="Teske A.P."/>
            <person name="Dick G.J."/>
        </authorList>
    </citation>
    <scope>NUCLEOTIDE SEQUENCE [LARGE SCALE GENOMIC DNA]</scope>
    <source>
        <strain evidence="4">DG_54_3</strain>
    </source>
</reference>
<dbReference type="InterPro" id="IPR050478">
    <property type="entry name" value="Ethylene_sulfur-biosynth"/>
</dbReference>
<feature type="domain" description="Aminotransferase class I/classII large" evidence="3">
    <location>
        <begin position="171"/>
        <end position="510"/>
    </location>
</feature>
<dbReference type="NCBIfam" id="TIGR03801">
    <property type="entry name" value="asp_4_decarbox"/>
    <property type="match status" value="1"/>
</dbReference>
<keyword evidence="2 4" id="KW-0808">Transferase</keyword>
<organism evidence="4 5">
    <name type="scientific">candidate division WOR-1 bacterium DG_54_3</name>
    <dbReference type="NCBI Taxonomy" id="1703775"/>
    <lineage>
        <taxon>Bacteria</taxon>
        <taxon>Bacillati</taxon>
        <taxon>Saganbacteria</taxon>
    </lineage>
</organism>
<evidence type="ECO:0000259" key="3">
    <source>
        <dbReference type="Pfam" id="PF00155"/>
    </source>
</evidence>
<sequence>MERAQEKRYEGLSPFELKNKLIQMAETRGEKMMLNAGRGNPNWVTMVPRKGFFQFGIFAVEESERNPHRPRLGNKPQKEGIAKRFESFLGKNSKLPEVKFLKEAYAYVTRELKIPANDFIFEMTDAILGDHYPTPDRMLTISEKIVHKYLEQEMFKGPVPGGKFDLFATEGGTAAMDYIFTSLMENKLTHRGDTIALGTPIFTPYIEIPRLNDYKFIELEVVQDENKDWQYPDSEIEKLANPAIKAFFLVHPSNPTSVAMHQKSLDKIGELVKTRRKDLVLLTDDVYGTFVNDFRSLAAVAPYNTILVYSYSKYFGATGWRLGVIGLHQKNVFDKMIANLPEKDRKELHDRYSTVELDPDHMKLIDRMVADSRSVALHHTAGLSTPQQVLMVLFSLYCLIDRKGDYKKEAQSIVKQRFETLYQAVGIPCPENELDARYYTTIDIPELAEQRHGKDFAKYMVEKHEPIDFVWRLAEEKQVVLMDGGGFDAPNMSVRVSLANLPDEAYARIGRAISELLEEYYKRFRG</sequence>
<dbReference type="CDD" id="cd00609">
    <property type="entry name" value="AAT_like"/>
    <property type="match status" value="1"/>
</dbReference>
<comment type="cofactor">
    <cofactor evidence="2">
        <name>pyridoxal 5'-phosphate</name>
        <dbReference type="ChEBI" id="CHEBI:597326"/>
    </cofactor>
</comment>
<dbReference type="PROSITE" id="PS00105">
    <property type="entry name" value="AA_TRANSFER_CLASS_1"/>
    <property type="match status" value="1"/>
</dbReference>
<evidence type="ECO:0000313" key="5">
    <source>
        <dbReference type="Proteomes" id="UP000051861"/>
    </source>
</evidence>
<evidence type="ECO:0000256" key="2">
    <source>
        <dbReference type="RuleBase" id="RU000481"/>
    </source>
</evidence>
<keyword evidence="2 4" id="KW-0032">Aminotransferase</keyword>
<comment type="similarity">
    <text evidence="2">Belongs to the class-I pyridoxal-phosphate-dependent aminotransferase family.</text>
</comment>
<dbReference type="GO" id="GO:0030170">
    <property type="term" value="F:pyridoxal phosphate binding"/>
    <property type="evidence" value="ECO:0007669"/>
    <property type="project" value="InterPro"/>
</dbReference>
<dbReference type="AlphaFoldDB" id="A0A0S7Y2W3"/>
<dbReference type="GO" id="GO:0008483">
    <property type="term" value="F:transaminase activity"/>
    <property type="evidence" value="ECO:0007669"/>
    <property type="project" value="UniProtKB-KW"/>
</dbReference>
<keyword evidence="1" id="KW-0663">Pyridoxal phosphate</keyword>
<dbReference type="Gene3D" id="3.90.1150.10">
    <property type="entry name" value="Aspartate Aminotransferase, domain 1"/>
    <property type="match status" value="1"/>
</dbReference>
<gene>
    <name evidence="4" type="ORF">AMJ44_06160</name>
</gene>
<comment type="caution">
    <text evidence="4">The sequence shown here is derived from an EMBL/GenBank/DDBJ whole genome shotgun (WGS) entry which is preliminary data.</text>
</comment>
<dbReference type="Gene3D" id="1.10.20.110">
    <property type="match status" value="1"/>
</dbReference>
<dbReference type="Proteomes" id="UP000051861">
    <property type="component" value="Unassembled WGS sequence"/>
</dbReference>
<dbReference type="EC" id="2.6.1.-" evidence="2"/>
<dbReference type="Pfam" id="PF00155">
    <property type="entry name" value="Aminotran_1_2"/>
    <property type="match status" value="1"/>
</dbReference>
<dbReference type="InterPro" id="IPR015424">
    <property type="entry name" value="PyrdxlP-dep_Trfase"/>
</dbReference>
<protein>
    <recommendedName>
        <fullName evidence="2">Aminotransferase</fullName>
        <ecNumber evidence="2">2.6.1.-</ecNumber>
    </recommendedName>
</protein>
<name>A0A0S7Y2W3_UNCSA</name>
<dbReference type="InterPro" id="IPR004839">
    <property type="entry name" value="Aminotransferase_I/II_large"/>
</dbReference>
<dbReference type="InterPro" id="IPR015421">
    <property type="entry name" value="PyrdxlP-dep_Trfase_major"/>
</dbReference>
<dbReference type="SUPFAM" id="SSF53383">
    <property type="entry name" value="PLP-dependent transferases"/>
    <property type="match status" value="1"/>
</dbReference>
<dbReference type="InterPro" id="IPR015422">
    <property type="entry name" value="PyrdxlP-dep_Trfase_small"/>
</dbReference>
<accession>A0A0S7Y2W3</accession>
<dbReference type="PANTHER" id="PTHR43795">
    <property type="entry name" value="BIFUNCTIONAL ASPARTATE AMINOTRANSFERASE AND GLUTAMATE/ASPARTATE-PREPHENATE AMINOTRANSFERASE-RELATED"/>
    <property type="match status" value="1"/>
</dbReference>
<dbReference type="PATRIC" id="fig|1703775.3.peg.2346"/>
<dbReference type="GO" id="GO:0006520">
    <property type="term" value="P:amino acid metabolic process"/>
    <property type="evidence" value="ECO:0007669"/>
    <property type="project" value="TreeGrafter"/>
</dbReference>
<dbReference type="Gene3D" id="3.40.640.10">
    <property type="entry name" value="Type I PLP-dependent aspartate aminotransferase-like (Major domain)"/>
    <property type="match status" value="1"/>
</dbReference>
<dbReference type="EMBL" id="LIZX01000049">
    <property type="protein sequence ID" value="KPJ68585.1"/>
    <property type="molecule type" value="Genomic_DNA"/>
</dbReference>
<dbReference type="InterPro" id="IPR022518">
    <property type="entry name" value="Aspartate_4-decarboxylase"/>
</dbReference>
<evidence type="ECO:0000313" key="4">
    <source>
        <dbReference type="EMBL" id="KPJ68585.1"/>
    </source>
</evidence>
<proteinExistence type="inferred from homology"/>
<dbReference type="NCBIfam" id="NF006755">
    <property type="entry name" value="PRK09275.1"/>
    <property type="match status" value="1"/>
</dbReference>
<evidence type="ECO:0000256" key="1">
    <source>
        <dbReference type="ARBA" id="ARBA00022898"/>
    </source>
</evidence>
<dbReference type="PANTHER" id="PTHR43795:SF2">
    <property type="entry name" value="BIFUNCTIONAL ASPARTATE AMINOTRANSFERASE AND GLUTAMATE_ASPARTATE-PREPHENATE AMINOTRANSFERASE"/>
    <property type="match status" value="1"/>
</dbReference>
<dbReference type="InterPro" id="IPR004838">
    <property type="entry name" value="NHTrfase_class1_PyrdxlP-BS"/>
</dbReference>